<dbReference type="GO" id="GO:0004019">
    <property type="term" value="F:adenylosuccinate synthase activity"/>
    <property type="evidence" value="ECO:0007669"/>
    <property type="project" value="UniProtKB-EC"/>
</dbReference>
<keyword evidence="1 7" id="KW-0436">Ligase</keyword>
<dbReference type="Proteomes" id="UP001592528">
    <property type="component" value="Unassembled WGS sequence"/>
</dbReference>
<dbReference type="Gene3D" id="1.10.300.10">
    <property type="entry name" value="Adenylosuccinate Synthetase, subunit A, domain 2"/>
    <property type="match status" value="1"/>
</dbReference>
<dbReference type="Pfam" id="PF00709">
    <property type="entry name" value="Adenylsucc_synt"/>
    <property type="match status" value="1"/>
</dbReference>
<dbReference type="EC" id="6.3.4.4" evidence="7"/>
<comment type="caution">
    <text evidence="8">The sequence shown here is derived from an EMBL/GenBank/DDBJ whole genome shotgun (WGS) entry which is preliminary data.</text>
</comment>
<name>A0ABV6URF9_9ACTN</name>
<accession>A0ABV6URF9</accession>
<proteinExistence type="inferred from homology"/>
<dbReference type="InterPro" id="IPR001114">
    <property type="entry name" value="Adenylosuccinate_synthetase"/>
</dbReference>
<gene>
    <name evidence="7" type="primary">purA</name>
    <name evidence="8" type="ORF">ACEZDJ_22410</name>
</gene>
<evidence type="ECO:0000313" key="8">
    <source>
        <dbReference type="EMBL" id="MFC1404049.1"/>
    </source>
</evidence>
<dbReference type="Gene3D" id="3.40.440.10">
    <property type="entry name" value="Adenylosuccinate Synthetase, subunit A, domain 1"/>
    <property type="match status" value="1"/>
</dbReference>
<evidence type="ECO:0000256" key="4">
    <source>
        <dbReference type="ARBA" id="ARBA00022755"/>
    </source>
</evidence>
<dbReference type="InterPro" id="IPR042111">
    <property type="entry name" value="Adenylosuccinate_synth_dom3"/>
</dbReference>
<comment type="function">
    <text evidence="7">Plays an important role in the de novo pathway of purine nucleotide biosynthesis. Catalyzes the first committed step in the biosynthesis of AMP from IMP.</text>
</comment>
<reference evidence="8 9" key="1">
    <citation type="submission" date="2024-09" db="EMBL/GenBank/DDBJ databases">
        <authorList>
            <person name="Lee S.D."/>
        </authorList>
    </citation>
    <scope>NUCLEOTIDE SEQUENCE [LARGE SCALE GENOMIC DNA]</scope>
    <source>
        <strain evidence="8 9">N1-5</strain>
    </source>
</reference>
<sequence>MTGDRPRHTVVVDLGYGDAGKGAVVDRLCRSDGVDTVVRFNGGAQAGHNVVTRDGRQHTFAQFGSGTFVPGVRTHLSRFMLVDPLALAAEAAHLRTLGVRDAFARLTVDRRALLTTPYHAAANRHREAARGTARHGSCGLGVGETARYALAHPRSAPTAGDCAAPARLLTVLTRLRERLTDELGLGAPLGPPPEDCATAFRAFAEQVALADENHLAAALRRGPVVLEGAQGVLLDEWHGFHPYTTWSTTTFGNAGTLLAEAGAAPGSALRLGVLRTYTVRHGPGPLVTENPALGRALPEPHNGHGRWQGAFRRGDFDAVAHRYALAVCARSAFGAVQALALTHLDAPARHPYLSICETYDLDGDEIHDLPTGPPGDLRRQAALTTRLLRARPGRTHTPGPDPHSWAEVVADTLDTPVLLRSHGPRAVDRLPQDGPGTRRVRGIAGVNGVHRISGVRDIRDSPMSLLA</sequence>
<keyword evidence="7" id="KW-0963">Cytoplasm</keyword>
<evidence type="ECO:0000256" key="5">
    <source>
        <dbReference type="ARBA" id="ARBA00022842"/>
    </source>
</evidence>
<comment type="catalytic activity">
    <reaction evidence="7">
        <text>IMP + L-aspartate + GTP = N(6)-(1,2-dicarboxyethyl)-AMP + GDP + phosphate + 2 H(+)</text>
        <dbReference type="Rhea" id="RHEA:15753"/>
        <dbReference type="ChEBI" id="CHEBI:15378"/>
        <dbReference type="ChEBI" id="CHEBI:29991"/>
        <dbReference type="ChEBI" id="CHEBI:37565"/>
        <dbReference type="ChEBI" id="CHEBI:43474"/>
        <dbReference type="ChEBI" id="CHEBI:57567"/>
        <dbReference type="ChEBI" id="CHEBI:58053"/>
        <dbReference type="ChEBI" id="CHEBI:58189"/>
        <dbReference type="EC" id="6.3.4.4"/>
    </reaction>
</comment>
<keyword evidence="6 7" id="KW-0342">GTP-binding</keyword>
<feature type="binding site" evidence="7">
    <location>
        <position position="47"/>
    </location>
    <ligand>
        <name>Mg(2+)</name>
        <dbReference type="ChEBI" id="CHEBI:18420"/>
    </ligand>
</feature>
<dbReference type="PANTHER" id="PTHR11846:SF0">
    <property type="entry name" value="ADENYLOSUCCINATE SYNTHETASE"/>
    <property type="match status" value="1"/>
</dbReference>
<feature type="binding site" evidence="7">
    <location>
        <begin position="343"/>
        <end position="345"/>
    </location>
    <ligand>
        <name>GTP</name>
        <dbReference type="ChEBI" id="CHEBI:37565"/>
    </ligand>
</feature>
<dbReference type="EMBL" id="JBHEZZ010000013">
    <property type="protein sequence ID" value="MFC1404049.1"/>
    <property type="molecule type" value="Genomic_DNA"/>
</dbReference>
<dbReference type="HAMAP" id="MF_00011">
    <property type="entry name" value="Adenylosucc_synth"/>
    <property type="match status" value="1"/>
</dbReference>
<feature type="binding site" description="in other chain" evidence="7">
    <location>
        <position position="245"/>
    </location>
    <ligand>
        <name>IMP</name>
        <dbReference type="ChEBI" id="CHEBI:58053"/>
        <note>ligand shared between dimeric partners</note>
    </ligand>
</feature>
<keyword evidence="4 7" id="KW-0658">Purine biosynthesis</keyword>
<evidence type="ECO:0000313" key="9">
    <source>
        <dbReference type="Proteomes" id="UP001592528"/>
    </source>
</evidence>
<feature type="binding site" description="in other chain" evidence="7">
    <location>
        <position position="230"/>
    </location>
    <ligand>
        <name>IMP</name>
        <dbReference type="ChEBI" id="CHEBI:58053"/>
        <note>ligand shared between dimeric partners</note>
    </ligand>
</feature>
<dbReference type="InterPro" id="IPR042109">
    <property type="entry name" value="Adenylosuccinate_synth_dom1"/>
</dbReference>
<dbReference type="InterPro" id="IPR042110">
    <property type="entry name" value="Adenylosuccinate_synth_dom2"/>
</dbReference>
<evidence type="ECO:0000256" key="6">
    <source>
        <dbReference type="ARBA" id="ARBA00023134"/>
    </source>
</evidence>
<evidence type="ECO:0000256" key="3">
    <source>
        <dbReference type="ARBA" id="ARBA00022741"/>
    </source>
</evidence>
<protein>
    <recommendedName>
        <fullName evidence="7">Adenylosuccinate synthetase</fullName>
        <shortName evidence="7">AMPSase</shortName>
        <shortName evidence="7">AdSS</shortName>
        <ecNumber evidence="7">6.3.4.4</ecNumber>
    </recommendedName>
    <alternativeName>
        <fullName evidence="7">IMP--aspartate ligase</fullName>
    </alternativeName>
</protein>
<comment type="similarity">
    <text evidence="7">Belongs to the adenylosuccinate synthetase family.</text>
</comment>
<comment type="pathway">
    <text evidence="7">Purine metabolism; AMP biosynthesis via de novo pathway; AMP from IMP: step 1/2.</text>
</comment>
<feature type="binding site" evidence="7">
    <location>
        <position position="312"/>
    </location>
    <ligand>
        <name>GTP</name>
        <dbReference type="ChEBI" id="CHEBI:37565"/>
    </ligand>
</feature>
<feature type="binding site" evidence="7">
    <location>
        <position position="18"/>
    </location>
    <ligand>
        <name>Mg(2+)</name>
        <dbReference type="ChEBI" id="CHEBI:18420"/>
    </ligand>
</feature>
<keyword evidence="2 7" id="KW-0479">Metal-binding</keyword>
<dbReference type="RefSeq" id="WP_063757536.1">
    <property type="nucleotide sequence ID" value="NZ_JBHEZZ010000013.1"/>
</dbReference>
<dbReference type="InterPro" id="IPR027417">
    <property type="entry name" value="P-loop_NTPase"/>
</dbReference>
<dbReference type="SUPFAM" id="SSF52540">
    <property type="entry name" value="P-loop containing nucleoside triphosphate hydrolases"/>
    <property type="match status" value="1"/>
</dbReference>
<comment type="caution">
    <text evidence="7">Lacks conserved residue(s) required for the propagation of feature annotation.</text>
</comment>
<organism evidence="8 9">
    <name type="scientific">Streptacidiphilus cavernicola</name>
    <dbReference type="NCBI Taxonomy" id="3342716"/>
    <lineage>
        <taxon>Bacteria</taxon>
        <taxon>Bacillati</taxon>
        <taxon>Actinomycetota</taxon>
        <taxon>Actinomycetes</taxon>
        <taxon>Kitasatosporales</taxon>
        <taxon>Streptomycetaceae</taxon>
        <taxon>Streptacidiphilus</taxon>
    </lineage>
</organism>
<evidence type="ECO:0000256" key="2">
    <source>
        <dbReference type="ARBA" id="ARBA00022723"/>
    </source>
</evidence>
<keyword evidence="3 7" id="KW-0547">Nucleotide-binding</keyword>
<feature type="binding site" evidence="7">
    <location>
        <begin position="47"/>
        <end position="49"/>
    </location>
    <ligand>
        <name>GTP</name>
        <dbReference type="ChEBI" id="CHEBI:37565"/>
    </ligand>
</feature>
<dbReference type="PANTHER" id="PTHR11846">
    <property type="entry name" value="ADENYLOSUCCINATE SYNTHETASE"/>
    <property type="match status" value="1"/>
</dbReference>
<evidence type="ECO:0000256" key="1">
    <source>
        <dbReference type="ARBA" id="ARBA00022598"/>
    </source>
</evidence>
<keyword evidence="9" id="KW-1185">Reference proteome</keyword>
<dbReference type="SMART" id="SM00788">
    <property type="entry name" value="Adenylsucc_synt"/>
    <property type="match status" value="1"/>
</dbReference>
<evidence type="ECO:0000256" key="7">
    <source>
        <dbReference type="HAMAP-Rule" id="MF_00011"/>
    </source>
</evidence>
<comment type="cofactor">
    <cofactor evidence="7">
        <name>Mg(2+)</name>
        <dbReference type="ChEBI" id="CHEBI:18420"/>
    </cofactor>
    <text evidence="7">Binds 1 Mg(2+) ion per subunit.</text>
</comment>
<keyword evidence="5 7" id="KW-0460">Magnesium</keyword>
<dbReference type="Gene3D" id="3.90.170.10">
    <property type="entry name" value="Adenylosuccinate Synthetase, subunit A, domain 3"/>
    <property type="match status" value="1"/>
</dbReference>
<feature type="binding site" evidence="7">
    <location>
        <position position="154"/>
    </location>
    <ligand>
        <name>IMP</name>
        <dbReference type="ChEBI" id="CHEBI:58053"/>
        <note>ligand shared between dimeric partners</note>
    </ligand>
</feature>
<comment type="subunit">
    <text evidence="7">Homodimer.</text>
</comment>
<feature type="active site" description="Proton acceptor" evidence="7">
    <location>
        <position position="18"/>
    </location>
</feature>
<feature type="active site" description="Proton donor" evidence="7">
    <location>
        <position position="48"/>
    </location>
</feature>
<comment type="subcellular location">
    <subcellularLocation>
        <location evidence="7">Cytoplasm</location>
    </subcellularLocation>
</comment>
<feature type="binding site" evidence="7">
    <location>
        <begin position="421"/>
        <end position="423"/>
    </location>
    <ligand>
        <name>GTP</name>
        <dbReference type="ChEBI" id="CHEBI:37565"/>
    </ligand>
</feature>